<feature type="transmembrane region" description="Helical" evidence="12">
    <location>
        <begin position="195"/>
        <end position="219"/>
    </location>
</feature>
<dbReference type="PROSITE" id="PS01061">
    <property type="entry name" value="FLIP_2"/>
    <property type="match status" value="1"/>
</dbReference>
<organism evidence="13 14">
    <name type="scientific">candidate division LCP-89 bacterium B3_LCP</name>
    <dbReference type="NCBI Taxonomy" id="2012998"/>
    <lineage>
        <taxon>Bacteria</taxon>
        <taxon>Pseudomonadati</taxon>
        <taxon>Bacteria division LCP-89</taxon>
    </lineage>
</organism>
<keyword evidence="4 12" id="KW-1003">Cell membrane</keyword>
<comment type="caution">
    <text evidence="12">Lacks conserved residue(s) required for the propagation of feature annotation.</text>
</comment>
<evidence type="ECO:0000256" key="4">
    <source>
        <dbReference type="ARBA" id="ARBA00022475"/>
    </source>
</evidence>
<comment type="similarity">
    <text evidence="1 12">Belongs to the FliP/MopC/SpaP family.</text>
</comment>
<dbReference type="GO" id="GO:0005886">
    <property type="term" value="C:plasma membrane"/>
    <property type="evidence" value="ECO:0007669"/>
    <property type="project" value="UniProtKB-SubCell"/>
</dbReference>
<keyword evidence="7 12" id="KW-0653">Protein transport</keyword>
<dbReference type="PANTHER" id="PTHR30587">
    <property type="entry name" value="FLAGELLAR BIOSYNTHETIC PROTEIN FLIP"/>
    <property type="match status" value="1"/>
</dbReference>
<dbReference type="AlphaFoldDB" id="A0A532V4X1"/>
<dbReference type="NCBIfam" id="TIGR01103">
    <property type="entry name" value="fliP"/>
    <property type="match status" value="1"/>
</dbReference>
<evidence type="ECO:0000256" key="7">
    <source>
        <dbReference type="ARBA" id="ARBA00022927"/>
    </source>
</evidence>
<protein>
    <recommendedName>
        <fullName evidence="2 12">Flagellar biosynthetic protein FliP</fullName>
    </recommendedName>
</protein>
<name>A0A532V4X1_UNCL8</name>
<dbReference type="PRINTS" id="PR00951">
    <property type="entry name" value="FLGBIOSNFLIP"/>
</dbReference>
<dbReference type="InterPro" id="IPR005837">
    <property type="entry name" value="FliP"/>
</dbReference>
<gene>
    <name evidence="12 13" type="primary">fliP</name>
    <name evidence="13" type="ORF">CEE37_00760</name>
</gene>
<evidence type="ECO:0000256" key="2">
    <source>
        <dbReference type="ARBA" id="ARBA00021714"/>
    </source>
</evidence>
<accession>A0A532V4X1</accession>
<evidence type="ECO:0000256" key="12">
    <source>
        <dbReference type="RuleBase" id="RU362069"/>
    </source>
</evidence>
<keyword evidence="13" id="KW-0966">Cell projection</keyword>
<dbReference type="GO" id="GO:0009306">
    <property type="term" value="P:protein secretion"/>
    <property type="evidence" value="ECO:0007669"/>
    <property type="project" value="UniProtKB-UniRule"/>
</dbReference>
<evidence type="ECO:0000313" key="14">
    <source>
        <dbReference type="Proteomes" id="UP000319619"/>
    </source>
</evidence>
<comment type="function">
    <text evidence="12">Plays a role in the flagellum-specific transport system.</text>
</comment>
<comment type="caution">
    <text evidence="13">The sequence shown here is derived from an EMBL/GenBank/DDBJ whole genome shotgun (WGS) entry which is preliminary data.</text>
</comment>
<keyword evidence="5 12" id="KW-0812">Transmembrane</keyword>
<dbReference type="GO" id="GO:0044781">
    <property type="term" value="P:bacterial-type flagellum organization"/>
    <property type="evidence" value="ECO:0007669"/>
    <property type="project" value="UniProtKB-UniRule"/>
</dbReference>
<evidence type="ECO:0000256" key="11">
    <source>
        <dbReference type="ARBA" id="ARBA00023225"/>
    </source>
</evidence>
<keyword evidence="13" id="KW-0282">Flagellum</keyword>
<evidence type="ECO:0000256" key="1">
    <source>
        <dbReference type="ARBA" id="ARBA00006257"/>
    </source>
</evidence>
<evidence type="ECO:0000256" key="8">
    <source>
        <dbReference type="ARBA" id="ARBA00022989"/>
    </source>
</evidence>
<keyword evidence="8 12" id="KW-1133">Transmembrane helix</keyword>
<dbReference type="NCBIfam" id="NF009438">
    <property type="entry name" value="PRK12797.1"/>
    <property type="match status" value="1"/>
</dbReference>
<feature type="transmembrane region" description="Helical" evidence="12">
    <location>
        <begin position="231"/>
        <end position="248"/>
    </location>
</feature>
<dbReference type="Pfam" id="PF00813">
    <property type="entry name" value="FliP"/>
    <property type="match status" value="1"/>
</dbReference>
<sequence length="255" mass="28314">MKRLKLLTCFAAIVAVIFSLPETSGAQAPLPKIIIGVDQVSSPEDLAVTLQILLMLTVLTLAPSILVMMTSFTRIVIVIHFLRQAMATQSVPPNQIVVGLALFLTFYIMSPTFNRIYEESWQPLQAQEITTQDALTKAGDQLKLFMLAQTREKDLALFVRIADLDKPQSAQELPLSVVIPGFIISELRIGFQIGFLLYLPFLIIDMVIASVLMSMGMLMLPPVMISLPFKLLLFVLVDGWYLMIQSVVESFVGVP</sequence>
<evidence type="ECO:0000256" key="5">
    <source>
        <dbReference type="ARBA" id="ARBA00022692"/>
    </source>
</evidence>
<dbReference type="PRINTS" id="PR01302">
    <property type="entry name" value="TYPE3IMPPROT"/>
</dbReference>
<dbReference type="Proteomes" id="UP000319619">
    <property type="component" value="Unassembled WGS sequence"/>
</dbReference>
<comment type="subcellular location">
    <subcellularLocation>
        <location evidence="12">Cell membrane</location>
        <topology evidence="12">Multi-pass membrane protein</topology>
    </subcellularLocation>
    <subcellularLocation>
        <location evidence="12">Bacterial flagellum basal body</location>
    </subcellularLocation>
</comment>
<evidence type="ECO:0000256" key="9">
    <source>
        <dbReference type="ARBA" id="ARBA00023136"/>
    </source>
</evidence>
<keyword evidence="11 12" id="KW-1006">Bacterial flagellum protein export</keyword>
<feature type="transmembrane region" description="Helical" evidence="12">
    <location>
        <begin position="49"/>
        <end position="82"/>
    </location>
</feature>
<keyword evidence="6 12" id="KW-1005">Bacterial flagellum biogenesis</keyword>
<reference evidence="13 14" key="1">
    <citation type="submission" date="2017-06" db="EMBL/GenBank/DDBJ databases">
        <title>Novel microbial phyla capable of carbon fixation and sulfur reduction in deep-sea sediments.</title>
        <authorList>
            <person name="Huang J."/>
            <person name="Baker B."/>
            <person name="Wang Y."/>
        </authorList>
    </citation>
    <scope>NUCLEOTIDE SEQUENCE [LARGE SCALE GENOMIC DNA]</scope>
    <source>
        <strain evidence="13">B3_LCP</strain>
    </source>
</reference>
<dbReference type="InterPro" id="IPR005838">
    <property type="entry name" value="T3SS_IM_P"/>
</dbReference>
<dbReference type="EMBL" id="NJBN01000001">
    <property type="protein sequence ID" value="TKJ42240.1"/>
    <property type="molecule type" value="Genomic_DNA"/>
</dbReference>
<evidence type="ECO:0000256" key="6">
    <source>
        <dbReference type="ARBA" id="ARBA00022795"/>
    </source>
</evidence>
<evidence type="ECO:0000313" key="13">
    <source>
        <dbReference type="EMBL" id="TKJ42240.1"/>
    </source>
</evidence>
<dbReference type="PANTHER" id="PTHR30587:SF0">
    <property type="entry name" value="FLAGELLAR BIOSYNTHETIC PROTEIN FLIP"/>
    <property type="match status" value="1"/>
</dbReference>
<evidence type="ECO:0000256" key="10">
    <source>
        <dbReference type="ARBA" id="ARBA00023143"/>
    </source>
</evidence>
<keyword evidence="13" id="KW-0969">Cilium</keyword>
<keyword evidence="9 12" id="KW-0472">Membrane</keyword>
<keyword evidence="10" id="KW-0975">Bacterial flagellum</keyword>
<dbReference type="GO" id="GO:0009425">
    <property type="term" value="C:bacterial-type flagellum basal body"/>
    <property type="evidence" value="ECO:0007669"/>
    <property type="project" value="UniProtKB-SubCell"/>
</dbReference>
<proteinExistence type="inferred from homology"/>
<evidence type="ECO:0000256" key="3">
    <source>
        <dbReference type="ARBA" id="ARBA00022448"/>
    </source>
</evidence>
<keyword evidence="3 12" id="KW-0813">Transport</keyword>